<dbReference type="InterPro" id="IPR025799">
    <property type="entry name" value="Arg_MeTrfase"/>
</dbReference>
<dbReference type="InterPro" id="IPR013216">
    <property type="entry name" value="Methyltransf_11"/>
</dbReference>
<evidence type="ECO:0000256" key="4">
    <source>
        <dbReference type="ARBA" id="ARBA00022603"/>
    </source>
</evidence>
<comment type="subcellular location">
    <subcellularLocation>
        <location evidence="1">Cytoplasm</location>
        <location evidence="1">Cytosol</location>
    </subcellularLocation>
</comment>
<dbReference type="EMBL" id="NKQK01000015">
    <property type="protein sequence ID" value="PSS09911.1"/>
    <property type="molecule type" value="Genomic_DNA"/>
</dbReference>
<evidence type="ECO:0000256" key="2">
    <source>
        <dbReference type="ARBA" id="ARBA00011925"/>
    </source>
</evidence>
<feature type="region of interest" description="Disordered" evidence="13">
    <location>
        <begin position="58"/>
        <end position="89"/>
    </location>
</feature>
<dbReference type="PROSITE" id="PS51678">
    <property type="entry name" value="SAM_MT_PRMT"/>
    <property type="match status" value="1"/>
</dbReference>
<evidence type="ECO:0000256" key="6">
    <source>
        <dbReference type="ARBA" id="ARBA00022691"/>
    </source>
</evidence>
<dbReference type="OrthoDB" id="7848332at2759"/>
<dbReference type="GO" id="GO:0008270">
    <property type="term" value="F:zinc ion binding"/>
    <property type="evidence" value="ECO:0007669"/>
    <property type="project" value="UniProtKB-KW"/>
</dbReference>
<reference evidence="18" key="2">
    <citation type="journal article" date="2018" name="BMC Genomics">
        <title>A manually annotated Actinidia chinensis var. chinensis (kiwifruit) genome highlights the challenges associated with draft genomes and gene prediction in plants.</title>
        <authorList>
            <person name="Pilkington S.M."/>
            <person name="Crowhurst R."/>
            <person name="Hilario E."/>
            <person name="Nardozza S."/>
            <person name="Fraser L."/>
            <person name="Peng Y."/>
            <person name="Gunaseelan K."/>
            <person name="Simpson R."/>
            <person name="Tahir J."/>
            <person name="Deroles S.C."/>
            <person name="Templeton K."/>
            <person name="Luo Z."/>
            <person name="Davy M."/>
            <person name="Cheng C."/>
            <person name="McNeilage M."/>
            <person name="Scaglione D."/>
            <person name="Liu Y."/>
            <person name="Zhang Q."/>
            <person name="Datson P."/>
            <person name="De Silva N."/>
            <person name="Gardiner S.E."/>
            <person name="Bassett H."/>
            <person name="Chagne D."/>
            <person name="McCallum J."/>
            <person name="Dzierzon H."/>
            <person name="Deng C."/>
            <person name="Wang Y.Y."/>
            <person name="Barron L."/>
            <person name="Manako K."/>
            <person name="Bowen J."/>
            <person name="Foster T.M."/>
            <person name="Erridge Z.A."/>
            <person name="Tiffin H."/>
            <person name="Waite C.N."/>
            <person name="Davies K.M."/>
            <person name="Grierson E.P."/>
            <person name="Laing W.A."/>
            <person name="Kirk R."/>
            <person name="Chen X."/>
            <person name="Wood M."/>
            <person name="Montefiori M."/>
            <person name="Brummell D.A."/>
            <person name="Schwinn K.E."/>
            <person name="Catanach A."/>
            <person name="Fullerton C."/>
            <person name="Li D."/>
            <person name="Meiyalaghan S."/>
            <person name="Nieuwenhuizen N."/>
            <person name="Read N."/>
            <person name="Prakash R."/>
            <person name="Hunter D."/>
            <person name="Zhang H."/>
            <person name="McKenzie M."/>
            <person name="Knabel M."/>
            <person name="Harris A."/>
            <person name="Allan A.C."/>
            <person name="Gleave A."/>
            <person name="Chen A."/>
            <person name="Janssen B.J."/>
            <person name="Plunkett B."/>
            <person name="Ampomah-Dwamena C."/>
            <person name="Voogd C."/>
            <person name="Leif D."/>
            <person name="Lafferty D."/>
            <person name="Souleyre E.J.F."/>
            <person name="Varkonyi-Gasic E."/>
            <person name="Gambi F."/>
            <person name="Hanley J."/>
            <person name="Yao J.L."/>
            <person name="Cheung J."/>
            <person name="David K.M."/>
            <person name="Warren B."/>
            <person name="Marsh K."/>
            <person name="Snowden K.C."/>
            <person name="Lin-Wang K."/>
            <person name="Brian L."/>
            <person name="Martinez-Sanchez M."/>
            <person name="Wang M."/>
            <person name="Ileperuma N."/>
            <person name="Macnee N."/>
            <person name="Campin R."/>
            <person name="McAtee P."/>
            <person name="Drummond R.S.M."/>
            <person name="Espley R.V."/>
            <person name="Ireland H.S."/>
            <person name="Wu R."/>
            <person name="Atkinson R.G."/>
            <person name="Karunairetnam S."/>
            <person name="Bulley S."/>
            <person name="Chunkath S."/>
            <person name="Hanley Z."/>
            <person name="Storey R."/>
            <person name="Thrimawithana A.H."/>
            <person name="Thomson S."/>
            <person name="David C."/>
            <person name="Testolin R."/>
            <person name="Huang H."/>
            <person name="Hellens R.P."/>
            <person name="Schaffer R.J."/>
        </authorList>
    </citation>
    <scope>NUCLEOTIDE SEQUENCE [LARGE SCALE GENOMIC DNA]</scope>
    <source>
        <strain evidence="18">cv. Red5</strain>
    </source>
</reference>
<dbReference type="Pfam" id="PF21137">
    <property type="entry name" value="ANM3_C2H2_Zf"/>
    <property type="match status" value="1"/>
</dbReference>
<comment type="catalytic activity">
    <reaction evidence="10">
        <text>L-arginyl-[protein] + 2 S-adenosyl-L-methionine = N(omega),N(omega)-dimethyl-L-arginyl-[protein] + 2 S-adenosyl-L-homocysteine + 2 H(+)</text>
        <dbReference type="Rhea" id="RHEA:48096"/>
        <dbReference type="Rhea" id="RHEA-COMP:10532"/>
        <dbReference type="Rhea" id="RHEA-COMP:11991"/>
        <dbReference type="ChEBI" id="CHEBI:15378"/>
        <dbReference type="ChEBI" id="CHEBI:29965"/>
        <dbReference type="ChEBI" id="CHEBI:57856"/>
        <dbReference type="ChEBI" id="CHEBI:59789"/>
        <dbReference type="ChEBI" id="CHEBI:61897"/>
        <dbReference type="EC" id="2.1.1.319"/>
    </reaction>
    <physiologicalReaction direction="left-to-right" evidence="10">
        <dbReference type="Rhea" id="RHEA:48097"/>
    </physiologicalReaction>
</comment>
<dbReference type="InParanoid" id="A0A2R6QKI8"/>
<dbReference type="GO" id="GO:0005829">
    <property type="term" value="C:cytosol"/>
    <property type="evidence" value="ECO:0007669"/>
    <property type="project" value="UniProtKB-SubCell"/>
</dbReference>
<keyword evidence="4 12" id="KW-0489">Methyltransferase</keyword>
<evidence type="ECO:0000259" key="15">
    <source>
        <dbReference type="Pfam" id="PF21137"/>
    </source>
</evidence>
<dbReference type="Proteomes" id="UP000241394">
    <property type="component" value="Chromosome LG15"/>
</dbReference>
<reference evidence="17 18" key="1">
    <citation type="submission" date="2017-07" db="EMBL/GenBank/DDBJ databases">
        <title>An improved, manually edited Actinidia chinensis var. chinensis (kiwifruit) genome highlights the challenges associated with draft genomes and gene prediction in plants.</title>
        <authorList>
            <person name="Pilkington S."/>
            <person name="Crowhurst R."/>
            <person name="Hilario E."/>
            <person name="Nardozza S."/>
            <person name="Fraser L."/>
            <person name="Peng Y."/>
            <person name="Gunaseelan K."/>
            <person name="Simpson R."/>
            <person name="Tahir J."/>
            <person name="Deroles S."/>
            <person name="Templeton K."/>
            <person name="Luo Z."/>
            <person name="Davy M."/>
            <person name="Cheng C."/>
            <person name="Mcneilage M."/>
            <person name="Scaglione D."/>
            <person name="Liu Y."/>
            <person name="Zhang Q."/>
            <person name="Datson P."/>
            <person name="De Silva N."/>
            <person name="Gardiner S."/>
            <person name="Bassett H."/>
            <person name="Chagne D."/>
            <person name="Mccallum J."/>
            <person name="Dzierzon H."/>
            <person name="Deng C."/>
            <person name="Wang Y.-Y."/>
            <person name="Barron N."/>
            <person name="Manako K."/>
            <person name="Bowen J."/>
            <person name="Foster T."/>
            <person name="Erridge Z."/>
            <person name="Tiffin H."/>
            <person name="Waite C."/>
            <person name="Davies K."/>
            <person name="Grierson E."/>
            <person name="Laing W."/>
            <person name="Kirk R."/>
            <person name="Chen X."/>
            <person name="Wood M."/>
            <person name="Montefiori M."/>
            <person name="Brummell D."/>
            <person name="Schwinn K."/>
            <person name="Catanach A."/>
            <person name="Fullerton C."/>
            <person name="Li D."/>
            <person name="Meiyalaghan S."/>
            <person name="Nieuwenhuizen N."/>
            <person name="Read N."/>
            <person name="Prakash R."/>
            <person name="Hunter D."/>
            <person name="Zhang H."/>
            <person name="Mckenzie M."/>
            <person name="Knabel M."/>
            <person name="Harris A."/>
            <person name="Allan A."/>
            <person name="Chen A."/>
            <person name="Janssen B."/>
            <person name="Plunkett B."/>
            <person name="Dwamena C."/>
            <person name="Voogd C."/>
            <person name="Leif D."/>
            <person name="Lafferty D."/>
            <person name="Souleyre E."/>
            <person name="Varkonyi-Gasic E."/>
            <person name="Gambi F."/>
            <person name="Hanley J."/>
            <person name="Yao J.-L."/>
            <person name="Cheung J."/>
            <person name="David K."/>
            <person name="Warren B."/>
            <person name="Marsh K."/>
            <person name="Snowden K."/>
            <person name="Lin-Wang K."/>
            <person name="Brian L."/>
            <person name="Martinez-Sanchez M."/>
            <person name="Wang M."/>
            <person name="Ileperuma N."/>
            <person name="Macnee N."/>
            <person name="Campin R."/>
            <person name="Mcatee P."/>
            <person name="Drummond R."/>
            <person name="Espley R."/>
            <person name="Ireland H."/>
            <person name="Wu R."/>
            <person name="Atkinson R."/>
            <person name="Karunairetnam S."/>
            <person name="Bulley S."/>
            <person name="Chunkath S."/>
            <person name="Hanley Z."/>
            <person name="Storey R."/>
            <person name="Thrimawithana A."/>
            <person name="Thomson S."/>
            <person name="David C."/>
            <person name="Testolin R."/>
        </authorList>
    </citation>
    <scope>NUCLEOTIDE SEQUENCE [LARGE SCALE GENOMIC DNA]</scope>
    <source>
        <strain evidence="18">cv. Red5</strain>
        <tissue evidence="17">Young leaf</tissue>
    </source>
</reference>
<keyword evidence="8" id="KW-0863">Zinc-finger</keyword>
<evidence type="ECO:0000313" key="18">
    <source>
        <dbReference type="Proteomes" id="UP000241394"/>
    </source>
</evidence>
<dbReference type="PANTHER" id="PTHR11006">
    <property type="entry name" value="PROTEIN ARGININE N-METHYLTRANSFERASE"/>
    <property type="match status" value="1"/>
</dbReference>
<dbReference type="GO" id="GO:0042054">
    <property type="term" value="F:histone methyltransferase activity"/>
    <property type="evidence" value="ECO:0007669"/>
    <property type="project" value="TreeGrafter"/>
</dbReference>
<evidence type="ECO:0000256" key="12">
    <source>
        <dbReference type="PROSITE-ProRule" id="PRU01015"/>
    </source>
</evidence>
<dbReference type="GO" id="GO:0009820">
    <property type="term" value="P:alkaloid metabolic process"/>
    <property type="evidence" value="ECO:0007669"/>
    <property type="project" value="UniProtKB-KW"/>
</dbReference>
<dbReference type="InterPro" id="IPR049482">
    <property type="entry name" value="ANM3-like_C2H2_Zf"/>
</dbReference>
<dbReference type="SUPFAM" id="SSF57667">
    <property type="entry name" value="beta-beta-alpha zinc fingers"/>
    <property type="match status" value="1"/>
</dbReference>
<dbReference type="Pfam" id="PF08241">
    <property type="entry name" value="Methyltransf_11"/>
    <property type="match status" value="1"/>
</dbReference>
<keyword evidence="7" id="KW-0479">Metal-binding</keyword>
<evidence type="ECO:0000256" key="3">
    <source>
        <dbReference type="ARBA" id="ARBA00022490"/>
    </source>
</evidence>
<gene>
    <name evidence="17" type="ORF">CEY00_Acc16999</name>
</gene>
<dbReference type="FunCoup" id="A0A2R6QKI8">
    <property type="interactions" value="602"/>
</dbReference>
<feature type="domain" description="Protein arginine N-methyltransferase" evidence="16">
    <location>
        <begin position="461"/>
        <end position="609"/>
    </location>
</feature>
<evidence type="ECO:0000313" key="17">
    <source>
        <dbReference type="EMBL" id="PSS09911.1"/>
    </source>
</evidence>
<dbReference type="Gene3D" id="3.40.50.150">
    <property type="entry name" value="Vaccinia Virus protein VP39"/>
    <property type="match status" value="1"/>
</dbReference>
<evidence type="ECO:0000259" key="16">
    <source>
        <dbReference type="Pfam" id="PF22528"/>
    </source>
</evidence>
<keyword evidence="3" id="KW-0963">Cytoplasm</keyword>
<dbReference type="FunFam" id="3.40.50.150:FF:000016">
    <property type="entry name" value="Protein arginine N-methyltransferase 6"/>
    <property type="match status" value="1"/>
</dbReference>
<feature type="domain" description="Methyltransferase type 11" evidence="14">
    <location>
        <begin position="342"/>
        <end position="458"/>
    </location>
</feature>
<keyword evidence="6 12" id="KW-0949">S-adenosyl-L-methionine</keyword>
<dbReference type="EC" id="2.1.1.319" evidence="2"/>
<dbReference type="STRING" id="1590841.A0A2R6QKI8"/>
<dbReference type="Pfam" id="PF22528">
    <property type="entry name" value="PRMT_C"/>
    <property type="match status" value="1"/>
</dbReference>
<keyword evidence="5 12" id="KW-0808">Transferase</keyword>
<evidence type="ECO:0000256" key="1">
    <source>
        <dbReference type="ARBA" id="ARBA00004514"/>
    </source>
</evidence>
<feature type="domain" description="Protein arginine N-methyltransferase 3-like C2H2 zinc finger" evidence="15">
    <location>
        <begin position="126"/>
        <end position="189"/>
    </location>
</feature>
<organism evidence="17 18">
    <name type="scientific">Actinidia chinensis var. chinensis</name>
    <name type="common">Chinese soft-hair kiwi</name>
    <dbReference type="NCBI Taxonomy" id="1590841"/>
    <lineage>
        <taxon>Eukaryota</taxon>
        <taxon>Viridiplantae</taxon>
        <taxon>Streptophyta</taxon>
        <taxon>Embryophyta</taxon>
        <taxon>Tracheophyta</taxon>
        <taxon>Spermatophyta</taxon>
        <taxon>Magnoliopsida</taxon>
        <taxon>eudicotyledons</taxon>
        <taxon>Gunneridae</taxon>
        <taxon>Pentapetalae</taxon>
        <taxon>asterids</taxon>
        <taxon>Ericales</taxon>
        <taxon>Actinidiaceae</taxon>
        <taxon>Actinidia</taxon>
    </lineage>
</organism>
<dbReference type="InterPro" id="IPR036236">
    <property type="entry name" value="Znf_C2H2_sf"/>
</dbReference>
<keyword evidence="9" id="KW-0862">Zinc</keyword>
<evidence type="ECO:0000256" key="13">
    <source>
        <dbReference type="SAM" id="MobiDB-lite"/>
    </source>
</evidence>
<comment type="catalytic activity">
    <reaction evidence="11">
        <text>L-arginyl-[protein] + S-adenosyl-L-methionine = N(omega)-methyl-L-arginyl-[protein] + S-adenosyl-L-homocysteine + H(+)</text>
        <dbReference type="Rhea" id="RHEA:48100"/>
        <dbReference type="Rhea" id="RHEA-COMP:10532"/>
        <dbReference type="Rhea" id="RHEA-COMP:11990"/>
        <dbReference type="ChEBI" id="CHEBI:15378"/>
        <dbReference type="ChEBI" id="CHEBI:29965"/>
        <dbReference type="ChEBI" id="CHEBI:57856"/>
        <dbReference type="ChEBI" id="CHEBI:59789"/>
        <dbReference type="ChEBI" id="CHEBI:65280"/>
    </reaction>
    <physiologicalReaction direction="left-to-right" evidence="11">
        <dbReference type="Rhea" id="RHEA:48101"/>
    </physiologicalReaction>
</comment>
<dbReference type="InterPro" id="IPR055135">
    <property type="entry name" value="PRMT_dom"/>
</dbReference>
<evidence type="ECO:0000256" key="7">
    <source>
        <dbReference type="ARBA" id="ARBA00022723"/>
    </source>
</evidence>
<dbReference type="GO" id="GO:0032259">
    <property type="term" value="P:methylation"/>
    <property type="evidence" value="ECO:0007669"/>
    <property type="project" value="UniProtKB-KW"/>
</dbReference>
<evidence type="ECO:0000256" key="5">
    <source>
        <dbReference type="ARBA" id="ARBA00022679"/>
    </source>
</evidence>
<comment type="caution">
    <text evidence="17">The sequence shown here is derived from an EMBL/GenBank/DDBJ whole genome shotgun (WGS) entry which is preliminary data.</text>
</comment>
<dbReference type="InterPro" id="IPR029063">
    <property type="entry name" value="SAM-dependent_MTases_sf"/>
</dbReference>
<dbReference type="GO" id="GO:0035242">
    <property type="term" value="F:protein-arginine omega-N asymmetric methyltransferase activity"/>
    <property type="evidence" value="ECO:0007669"/>
    <property type="project" value="UniProtKB-EC"/>
</dbReference>
<name>A0A2R6QKI8_ACTCC</name>
<dbReference type="PANTHER" id="PTHR11006:SF89">
    <property type="entry name" value="PROTEIN ARGININE N-METHYLTRANSFERASE 3-RELATED"/>
    <property type="match status" value="1"/>
</dbReference>
<evidence type="ECO:0000256" key="10">
    <source>
        <dbReference type="ARBA" id="ARBA00047384"/>
    </source>
</evidence>
<dbReference type="Gene3D" id="2.70.160.11">
    <property type="entry name" value="Hnrnp arginine n-methyltransferase1"/>
    <property type="match status" value="1"/>
</dbReference>
<keyword evidence="18" id="KW-1185">Reference proteome</keyword>
<dbReference type="OMA" id="YSHFAIH"/>
<sequence>MEQEPDTCCMQFRHVMMGSTQRFRVLYACVAGFKLRSSLLSRGWWLLRIMPMATENQETSDLELDSEVEVEEEEQGWGDWNADDEEGEDDLNSDSLCLFCDSKYSSSDALFDHCNSIHHFDFHGIRKALGLDFYGCFKLINYVRSQVAEDRCWSCRFTCSSKRDLQNHLHEAFCFKDVLPWDDEKYLKPFLQEDSLLYSFGEEDCEEEYTTSVNKVRELINFDDDNALEGHLCDYKTSCENGKMENGSTSNRFLNMKNPSHEVKVNGVDVKEACCSDIKSEDTDLSCAKMVTPEIKNVNKNYFGLYSSFGIHREMISDKIRTDAYRQAILNNPSLLSGAAVLDVGCGTGILSLFAAQAGASSVIAVEASDKMAVVATQVAKDNGLLFRGSLDEGISQCTGVMKVVQGMVEELGNCDLIQPHSIDVLLSEWMGYCLLYESMLSSVLFARDRWLKPGGAILPDTATMFVAGFGRGGTSIPFWENVYGFNMSCIGKELVEDAARVPIVDVVDSCDIVTNTAILQSFDLLTMTPDEMDFTSRIELEPQLDNPKIDSTDSSCRMTWCYGVVLWFETGFTSRFCKEMPIVLSTSPYTPKTHWSQTSLTFREPIAIALAKPDADRFAAVGTEACPAVKIYSRISIARASPHRSVDISLEISGICPNGRKRSWPIQIFNLS</sequence>
<evidence type="ECO:0000256" key="9">
    <source>
        <dbReference type="ARBA" id="ARBA00022833"/>
    </source>
</evidence>
<proteinExistence type="predicted"/>
<evidence type="ECO:0000256" key="8">
    <source>
        <dbReference type="ARBA" id="ARBA00022771"/>
    </source>
</evidence>
<dbReference type="GO" id="GO:0005634">
    <property type="term" value="C:nucleus"/>
    <property type="evidence" value="ECO:0007669"/>
    <property type="project" value="TreeGrafter"/>
</dbReference>
<accession>A0A2R6QKI8</accession>
<dbReference type="SUPFAM" id="SSF53335">
    <property type="entry name" value="S-adenosyl-L-methionine-dependent methyltransferases"/>
    <property type="match status" value="1"/>
</dbReference>
<evidence type="ECO:0000256" key="11">
    <source>
        <dbReference type="ARBA" id="ARBA00049303"/>
    </source>
</evidence>
<dbReference type="CDD" id="cd02440">
    <property type="entry name" value="AdoMet_MTases"/>
    <property type="match status" value="1"/>
</dbReference>
<evidence type="ECO:0000259" key="14">
    <source>
        <dbReference type="Pfam" id="PF08241"/>
    </source>
</evidence>
<dbReference type="AlphaFoldDB" id="A0A2R6QKI8"/>
<protein>
    <recommendedName>
        <fullName evidence="2">type I protein arginine methyltransferase</fullName>
        <ecNumber evidence="2">2.1.1.319</ecNumber>
    </recommendedName>
</protein>
<dbReference type="Gramene" id="PSS09911">
    <property type="protein sequence ID" value="PSS09911"/>
    <property type="gene ID" value="CEY00_Acc16999"/>
</dbReference>